<sequence>MSNIIRKIAVAVAIAGSMFLGAQGASATALDVGTTSGGGCCSFGTRGFWFEAPTDFTITGLSLPLESVQDSTLEVVLFNSTPPTYTNTTNDFTSLGYWEDVLSVETNLYFETGDIIGILGWADGRTPYNNTGGDYASSLGGFSITLSRLGFQDLGMAYDLWTEDGTIGVINVEYELGQVGDVDVSEPAQLALLGFALVGFGLMRRRKTA</sequence>
<dbReference type="Proteomes" id="UP000319148">
    <property type="component" value="Unassembled WGS sequence"/>
</dbReference>
<dbReference type="Pfam" id="PF07589">
    <property type="entry name" value="PEP-CTERM"/>
    <property type="match status" value="1"/>
</dbReference>
<organism evidence="3 4">
    <name type="scientific">Emcibacter nanhaiensis</name>
    <dbReference type="NCBI Taxonomy" id="1505037"/>
    <lineage>
        <taxon>Bacteria</taxon>
        <taxon>Pseudomonadati</taxon>
        <taxon>Pseudomonadota</taxon>
        <taxon>Alphaproteobacteria</taxon>
        <taxon>Emcibacterales</taxon>
        <taxon>Emcibacteraceae</taxon>
        <taxon>Emcibacter</taxon>
    </lineage>
</organism>
<keyword evidence="1" id="KW-0732">Signal</keyword>
<reference evidence="4" key="1">
    <citation type="submission" date="2019-06" db="EMBL/GenBank/DDBJ databases">
        <title>The complete genome of Emcibacter congregatus ZYLT.</title>
        <authorList>
            <person name="Zhao Z."/>
        </authorList>
    </citation>
    <scope>NUCLEOTIDE SEQUENCE [LARGE SCALE GENOMIC DNA]</scope>
    <source>
        <strain evidence="4">MCCC 1A06723</strain>
    </source>
</reference>
<feature type="domain" description="Ice-binding protein C-terminal" evidence="2">
    <location>
        <begin position="184"/>
        <end position="205"/>
    </location>
</feature>
<evidence type="ECO:0000313" key="3">
    <source>
        <dbReference type="EMBL" id="TPD63060.1"/>
    </source>
</evidence>
<dbReference type="NCBIfam" id="TIGR02595">
    <property type="entry name" value="PEP_CTERM"/>
    <property type="match status" value="1"/>
</dbReference>
<evidence type="ECO:0000256" key="1">
    <source>
        <dbReference type="SAM" id="SignalP"/>
    </source>
</evidence>
<feature type="signal peptide" evidence="1">
    <location>
        <begin position="1"/>
        <end position="22"/>
    </location>
</feature>
<proteinExistence type="predicted"/>
<feature type="chain" id="PRO_5021219626" evidence="1">
    <location>
        <begin position="23"/>
        <end position="209"/>
    </location>
</feature>
<accession>A0A501PRA8</accession>
<dbReference type="AlphaFoldDB" id="A0A501PRA8"/>
<comment type="caution">
    <text evidence="3">The sequence shown here is derived from an EMBL/GenBank/DDBJ whole genome shotgun (WGS) entry which is preliminary data.</text>
</comment>
<gene>
    <name evidence="3" type="ORF">FIV46_02985</name>
</gene>
<dbReference type="EMBL" id="VFIY01000004">
    <property type="protein sequence ID" value="TPD63060.1"/>
    <property type="molecule type" value="Genomic_DNA"/>
</dbReference>
<evidence type="ECO:0000313" key="4">
    <source>
        <dbReference type="Proteomes" id="UP000319148"/>
    </source>
</evidence>
<evidence type="ECO:0000259" key="2">
    <source>
        <dbReference type="Pfam" id="PF07589"/>
    </source>
</evidence>
<dbReference type="RefSeq" id="WP_139938310.1">
    <property type="nucleotide sequence ID" value="NZ_JBHSYP010000022.1"/>
</dbReference>
<dbReference type="OrthoDB" id="8480089at2"/>
<dbReference type="InterPro" id="IPR013424">
    <property type="entry name" value="Ice-binding_C"/>
</dbReference>
<name>A0A501PRA8_9PROT</name>
<keyword evidence="4" id="KW-1185">Reference proteome</keyword>
<protein>
    <submittedName>
        <fullName evidence="3">PEP-CTERM sorting domain-containing protein</fullName>
    </submittedName>
</protein>